<name>A0A1L7WCC0_9HELO</name>
<dbReference type="CDD" id="cd00229">
    <property type="entry name" value="SGNH_hydrolase"/>
    <property type="match status" value="1"/>
</dbReference>
<protein>
    <submittedName>
        <fullName evidence="2">Related to esterase</fullName>
    </submittedName>
</protein>
<dbReference type="InterPro" id="IPR051532">
    <property type="entry name" value="Ester_Hydrolysis_Enzymes"/>
</dbReference>
<dbReference type="PANTHER" id="PTHR30383:SF19">
    <property type="entry name" value="FIBRONECTIN TYPE-III DOMAIN-CONTAINING PROTEIN"/>
    <property type="match status" value="1"/>
</dbReference>
<proteinExistence type="predicted"/>
<dbReference type="EMBL" id="FJOG01000001">
    <property type="protein sequence ID" value="CZR50408.1"/>
    <property type="molecule type" value="Genomic_DNA"/>
</dbReference>
<dbReference type="InterPro" id="IPR013830">
    <property type="entry name" value="SGNH_hydro"/>
</dbReference>
<dbReference type="OrthoDB" id="408760at2759"/>
<gene>
    <name evidence="2" type="ORF">PAC_00280</name>
</gene>
<evidence type="ECO:0000259" key="1">
    <source>
        <dbReference type="Pfam" id="PF13472"/>
    </source>
</evidence>
<evidence type="ECO:0000313" key="3">
    <source>
        <dbReference type="Proteomes" id="UP000184330"/>
    </source>
</evidence>
<evidence type="ECO:0000313" key="2">
    <source>
        <dbReference type="EMBL" id="CZR50408.1"/>
    </source>
</evidence>
<reference evidence="2 3" key="1">
    <citation type="submission" date="2016-03" db="EMBL/GenBank/DDBJ databases">
        <authorList>
            <person name="Ploux O."/>
        </authorList>
    </citation>
    <scope>NUCLEOTIDE SEQUENCE [LARGE SCALE GENOMIC DNA]</scope>
    <source>
        <strain evidence="2 3">UAMH 11012</strain>
    </source>
</reference>
<organism evidence="2 3">
    <name type="scientific">Phialocephala subalpina</name>
    <dbReference type="NCBI Taxonomy" id="576137"/>
    <lineage>
        <taxon>Eukaryota</taxon>
        <taxon>Fungi</taxon>
        <taxon>Dikarya</taxon>
        <taxon>Ascomycota</taxon>
        <taxon>Pezizomycotina</taxon>
        <taxon>Leotiomycetes</taxon>
        <taxon>Helotiales</taxon>
        <taxon>Mollisiaceae</taxon>
        <taxon>Phialocephala</taxon>
        <taxon>Phialocephala fortinii species complex</taxon>
    </lineage>
</organism>
<dbReference type="Proteomes" id="UP000184330">
    <property type="component" value="Unassembled WGS sequence"/>
</dbReference>
<feature type="domain" description="SGNH hydrolase-type esterase" evidence="1">
    <location>
        <begin position="14"/>
        <end position="194"/>
    </location>
</feature>
<dbReference type="GO" id="GO:0004622">
    <property type="term" value="F:phosphatidylcholine lysophospholipase activity"/>
    <property type="evidence" value="ECO:0007669"/>
    <property type="project" value="TreeGrafter"/>
</dbReference>
<dbReference type="InterPro" id="IPR036514">
    <property type="entry name" value="SGNH_hydro_sf"/>
</dbReference>
<dbReference type="Pfam" id="PF13472">
    <property type="entry name" value="Lipase_GDSL_2"/>
    <property type="match status" value="1"/>
</dbReference>
<dbReference type="AlphaFoldDB" id="A0A1L7WCC0"/>
<sequence>MATPAPKKPLRILCFGDSLTEGYSAMGWSMTPYSRWMEEYLNAKLGNEYEIKVETDGKSGDCVRTGFERRMQRHYPPGSSQTATPYDWVIFLGGTNDMAYRHTPAQIFGTIKSILTPALKQDAKVLIMTVPEIQSHIIDDERAELNTLIKGWARETQSVWGLDLHARMPYHDITEEERKQRWDDNLHFTPEGYEMIGEIVGERLVKILKDIEKEKNGE</sequence>
<dbReference type="SUPFAM" id="SSF52266">
    <property type="entry name" value="SGNH hydrolase"/>
    <property type="match status" value="1"/>
</dbReference>
<accession>A0A1L7WCC0</accession>
<dbReference type="PANTHER" id="PTHR30383">
    <property type="entry name" value="THIOESTERASE 1/PROTEASE 1/LYSOPHOSPHOLIPASE L1"/>
    <property type="match status" value="1"/>
</dbReference>
<dbReference type="Gene3D" id="3.40.50.1110">
    <property type="entry name" value="SGNH hydrolase"/>
    <property type="match status" value="1"/>
</dbReference>
<keyword evidence="3" id="KW-1185">Reference proteome</keyword>